<name>A0AAF0JA85_9BASI</name>
<evidence type="ECO:0000313" key="2">
    <source>
        <dbReference type="EMBL" id="WFD39537.1"/>
    </source>
</evidence>
<dbReference type="GO" id="GO:0005730">
    <property type="term" value="C:nucleolus"/>
    <property type="evidence" value="ECO:0007669"/>
    <property type="project" value="TreeGrafter"/>
</dbReference>
<accession>A0AAF0JA85</accession>
<sequence length="159" mass="18047">MSADQPREDKRQKYTPFGLQANAIGKLFENPDKPVSLPEPSKEKTIKPPPDIVKNVSSSTAGAGSGEFHVYKQARQREYERLSIMAERAEKETVQAEFAAKQEQVRAEDERKTSKNRARREKKKAAQQRAKETETEPSKKRRLVAPDAPTLRTDTPHHP</sequence>
<keyword evidence="3" id="KW-1185">Reference proteome</keyword>
<dbReference type="GO" id="GO:0003725">
    <property type="term" value="F:double-stranded RNA binding"/>
    <property type="evidence" value="ECO:0007669"/>
    <property type="project" value="InterPro"/>
</dbReference>
<dbReference type="GeneID" id="85226167"/>
<dbReference type="InterPro" id="IPR009548">
    <property type="entry name" value="Prkrip1"/>
</dbReference>
<reference evidence="2" key="1">
    <citation type="submission" date="2023-03" db="EMBL/GenBank/DDBJ databases">
        <title>Mating type loci evolution in Malassezia.</title>
        <authorList>
            <person name="Coelho M.A."/>
        </authorList>
    </citation>
    <scope>NUCLEOTIDE SEQUENCE</scope>
    <source>
        <strain evidence="2">CBS 9431</strain>
    </source>
</reference>
<dbReference type="PANTHER" id="PTHR13507">
    <property type="entry name" value="PRKR-INTERACTING PROTEIN 1"/>
    <property type="match status" value="1"/>
</dbReference>
<dbReference type="Pfam" id="PF06658">
    <property type="entry name" value="DUF1168"/>
    <property type="match status" value="1"/>
</dbReference>
<dbReference type="PANTHER" id="PTHR13507:SF0">
    <property type="entry name" value="PRKR-INTERACTING PROTEIN 1"/>
    <property type="match status" value="1"/>
</dbReference>
<feature type="compositionally biased region" description="Basic and acidic residues" evidence="1">
    <location>
        <begin position="129"/>
        <end position="138"/>
    </location>
</feature>
<feature type="compositionally biased region" description="Basic and acidic residues" evidence="1">
    <location>
        <begin position="103"/>
        <end position="113"/>
    </location>
</feature>
<evidence type="ECO:0000313" key="3">
    <source>
        <dbReference type="Proteomes" id="UP001217754"/>
    </source>
</evidence>
<dbReference type="GO" id="GO:0004860">
    <property type="term" value="F:protein kinase inhibitor activity"/>
    <property type="evidence" value="ECO:0007669"/>
    <property type="project" value="TreeGrafter"/>
</dbReference>
<feature type="region of interest" description="Disordered" evidence="1">
    <location>
        <begin position="28"/>
        <end position="69"/>
    </location>
</feature>
<dbReference type="GO" id="GO:0019901">
    <property type="term" value="F:protein kinase binding"/>
    <property type="evidence" value="ECO:0007669"/>
    <property type="project" value="TreeGrafter"/>
</dbReference>
<proteinExistence type="predicted"/>
<feature type="compositionally biased region" description="Basic residues" evidence="1">
    <location>
        <begin position="114"/>
        <end position="126"/>
    </location>
</feature>
<evidence type="ECO:0008006" key="4">
    <source>
        <dbReference type="Google" id="ProtNLM"/>
    </source>
</evidence>
<organism evidence="2 3">
    <name type="scientific">Malassezia japonica</name>
    <dbReference type="NCBI Taxonomy" id="223818"/>
    <lineage>
        <taxon>Eukaryota</taxon>
        <taxon>Fungi</taxon>
        <taxon>Dikarya</taxon>
        <taxon>Basidiomycota</taxon>
        <taxon>Ustilaginomycotina</taxon>
        <taxon>Malasseziomycetes</taxon>
        <taxon>Malasseziales</taxon>
        <taxon>Malasseziaceae</taxon>
        <taxon>Malassezia</taxon>
    </lineage>
</organism>
<protein>
    <recommendedName>
        <fullName evidence="4">DUF1168-domain-containing protein</fullName>
    </recommendedName>
</protein>
<gene>
    <name evidence="2" type="ORF">MJAP1_002516</name>
</gene>
<feature type="region of interest" description="Disordered" evidence="1">
    <location>
        <begin position="91"/>
        <end position="159"/>
    </location>
</feature>
<dbReference type="RefSeq" id="XP_060122434.1">
    <property type="nucleotide sequence ID" value="XM_060266451.1"/>
</dbReference>
<dbReference type="EMBL" id="CP119961">
    <property type="protein sequence ID" value="WFD39537.1"/>
    <property type="molecule type" value="Genomic_DNA"/>
</dbReference>
<dbReference type="AlphaFoldDB" id="A0AAF0JA85"/>
<dbReference type="Proteomes" id="UP001217754">
    <property type="component" value="Chromosome 4"/>
</dbReference>
<evidence type="ECO:0000256" key="1">
    <source>
        <dbReference type="SAM" id="MobiDB-lite"/>
    </source>
</evidence>